<evidence type="ECO:0000256" key="8">
    <source>
        <dbReference type="ARBA" id="ARBA00023136"/>
    </source>
</evidence>
<evidence type="ECO:0008006" key="13">
    <source>
        <dbReference type="Google" id="ProtNLM"/>
    </source>
</evidence>
<dbReference type="GO" id="GO:0034220">
    <property type="term" value="P:monoatomic ion transmembrane transport"/>
    <property type="evidence" value="ECO:0007669"/>
    <property type="project" value="UniProtKB-KW"/>
</dbReference>
<dbReference type="EMBL" id="ATMH01008232">
    <property type="protein sequence ID" value="EPY22339.1"/>
    <property type="molecule type" value="Genomic_DNA"/>
</dbReference>
<evidence type="ECO:0000313" key="11">
    <source>
        <dbReference type="EMBL" id="EPY22339.1"/>
    </source>
</evidence>
<dbReference type="PROSITE" id="PS51450">
    <property type="entry name" value="LRR"/>
    <property type="match status" value="1"/>
</dbReference>
<dbReference type="Pfam" id="PF00560">
    <property type="entry name" value="LRR_1"/>
    <property type="match status" value="2"/>
</dbReference>
<evidence type="ECO:0000256" key="4">
    <source>
        <dbReference type="ARBA" id="ARBA00022692"/>
    </source>
</evidence>
<dbReference type="AlphaFoldDB" id="S9U0E5"/>
<keyword evidence="3" id="KW-1003">Cell membrane</keyword>
<keyword evidence="10" id="KW-0407">Ion channel</keyword>
<keyword evidence="6" id="KW-1133">Transmembrane helix</keyword>
<evidence type="ECO:0000313" key="12">
    <source>
        <dbReference type="Proteomes" id="UP000015354"/>
    </source>
</evidence>
<keyword evidence="7" id="KW-0406">Ion transport</keyword>
<evidence type="ECO:0000256" key="5">
    <source>
        <dbReference type="ARBA" id="ARBA00022729"/>
    </source>
</evidence>
<dbReference type="InterPro" id="IPR032675">
    <property type="entry name" value="LRR_dom_sf"/>
</dbReference>
<dbReference type="OrthoDB" id="272149at2759"/>
<dbReference type="InterPro" id="IPR001611">
    <property type="entry name" value="Leu-rich_rpt"/>
</dbReference>
<keyword evidence="12" id="KW-1185">Reference proteome</keyword>
<gene>
    <name evidence="11" type="ORF">STCU_08232</name>
</gene>
<dbReference type="PANTHER" id="PTHR46473:SF10">
    <property type="entry name" value="LD45603P-RELATED"/>
    <property type="match status" value="1"/>
</dbReference>
<keyword evidence="8" id="KW-0472">Membrane</keyword>
<comment type="caution">
    <text evidence="11">The sequence shown here is derived from an EMBL/GenBank/DDBJ whole genome shotgun (WGS) entry which is preliminary data.</text>
</comment>
<keyword evidence="2" id="KW-0813">Transport</keyword>
<name>S9U0E5_9TRYP</name>
<reference evidence="11 12" key="1">
    <citation type="journal article" date="2013" name="PLoS ONE">
        <title>Predicting the Proteins of Angomonas deanei, Strigomonas culicis and Their Respective Endosymbionts Reveals New Aspects of the Trypanosomatidae Family.</title>
        <authorList>
            <person name="Motta M.C."/>
            <person name="Martins A.C."/>
            <person name="de Souza S.S."/>
            <person name="Catta-Preta C.M."/>
            <person name="Silva R."/>
            <person name="Klein C.C."/>
            <person name="de Almeida L.G."/>
            <person name="de Lima Cunha O."/>
            <person name="Ciapina L.P."/>
            <person name="Brocchi M."/>
            <person name="Colabardini A.C."/>
            <person name="de Araujo Lima B."/>
            <person name="Machado C.R."/>
            <person name="de Almeida Soares C.M."/>
            <person name="Probst C.M."/>
            <person name="de Menezes C.B."/>
            <person name="Thompson C.E."/>
            <person name="Bartholomeu D.C."/>
            <person name="Gradia D.F."/>
            <person name="Pavoni D.P."/>
            <person name="Grisard E.C."/>
            <person name="Fantinatti-Garboggini F."/>
            <person name="Marchini F.K."/>
            <person name="Rodrigues-Luiz G.F."/>
            <person name="Wagner G."/>
            <person name="Goldman G.H."/>
            <person name="Fietto J.L."/>
            <person name="Elias M.C."/>
            <person name="Goldman M.H."/>
            <person name="Sagot M.F."/>
            <person name="Pereira M."/>
            <person name="Stoco P.H."/>
            <person name="de Mendonca-Neto R.P."/>
            <person name="Teixeira S.M."/>
            <person name="Maciel T.E."/>
            <person name="de Oliveira Mendes T.A."/>
            <person name="Urmenyi T.P."/>
            <person name="de Souza W."/>
            <person name="Schenkman S."/>
            <person name="de Vasconcelos A.T."/>
        </authorList>
    </citation>
    <scope>NUCLEOTIDE SEQUENCE [LARGE SCALE GENOMIC DNA]</scope>
</reference>
<evidence type="ECO:0000256" key="7">
    <source>
        <dbReference type="ARBA" id="ARBA00023065"/>
    </source>
</evidence>
<evidence type="ECO:0000256" key="3">
    <source>
        <dbReference type="ARBA" id="ARBA00022475"/>
    </source>
</evidence>
<accession>S9U0E5</accession>
<comment type="subcellular location">
    <subcellularLocation>
        <location evidence="1">Cell membrane</location>
        <topology evidence="1">Single-pass membrane protein</topology>
    </subcellularLocation>
</comment>
<keyword evidence="5" id="KW-0732">Signal</keyword>
<proteinExistence type="predicted"/>
<evidence type="ECO:0000256" key="6">
    <source>
        <dbReference type="ARBA" id="ARBA00022989"/>
    </source>
</evidence>
<dbReference type="PANTHER" id="PTHR46473">
    <property type="entry name" value="GH08155P"/>
    <property type="match status" value="1"/>
</dbReference>
<dbReference type="InterPro" id="IPR051432">
    <property type="entry name" value="KCNMA1_auxiliary"/>
</dbReference>
<evidence type="ECO:0000256" key="10">
    <source>
        <dbReference type="ARBA" id="ARBA00023303"/>
    </source>
</evidence>
<sequence>MGGTSSKERREAAAKTGILSLHDMDMRSWERLARKLEKVERARTLTLSGNRLSHPIPPSFLRLSVWRSLCSVDLSANGLCCACALGCGGTLPDGPPEVLPLEVLNLSQNRLRALPPLLCTRFPRLRKLVCQRAGAALELDGGLAAHLGASAALEVVDLSGCGLREALLIGEGWRGAERESPFPALRELLLAGNAIGGTFRLAPPSAVSQQRFPQLKRIVLDAPEAVLERVDPDVYRCATHINSLSLKGHTNEGALLDALRLSDTYKRWQIDHAEVVNRQAAGGRDVELIP</sequence>
<evidence type="ECO:0000256" key="9">
    <source>
        <dbReference type="ARBA" id="ARBA00023157"/>
    </source>
</evidence>
<dbReference type="Proteomes" id="UP000015354">
    <property type="component" value="Unassembled WGS sequence"/>
</dbReference>
<organism evidence="11 12">
    <name type="scientific">Strigomonas culicis</name>
    <dbReference type="NCBI Taxonomy" id="28005"/>
    <lineage>
        <taxon>Eukaryota</taxon>
        <taxon>Discoba</taxon>
        <taxon>Euglenozoa</taxon>
        <taxon>Kinetoplastea</taxon>
        <taxon>Metakinetoplastina</taxon>
        <taxon>Trypanosomatida</taxon>
        <taxon>Trypanosomatidae</taxon>
        <taxon>Strigomonadinae</taxon>
        <taxon>Strigomonas</taxon>
    </lineage>
</organism>
<dbReference type="SUPFAM" id="SSF52047">
    <property type="entry name" value="RNI-like"/>
    <property type="match status" value="1"/>
</dbReference>
<evidence type="ECO:0000256" key="1">
    <source>
        <dbReference type="ARBA" id="ARBA00004162"/>
    </source>
</evidence>
<keyword evidence="4" id="KW-0812">Transmembrane</keyword>
<evidence type="ECO:0000256" key="2">
    <source>
        <dbReference type="ARBA" id="ARBA00022448"/>
    </source>
</evidence>
<protein>
    <recommendedName>
        <fullName evidence="13">Leucine-rich repeat protein (LRRP)</fullName>
    </recommendedName>
</protein>
<dbReference type="Gene3D" id="3.80.10.10">
    <property type="entry name" value="Ribonuclease Inhibitor"/>
    <property type="match status" value="1"/>
</dbReference>
<dbReference type="GO" id="GO:0005886">
    <property type="term" value="C:plasma membrane"/>
    <property type="evidence" value="ECO:0007669"/>
    <property type="project" value="UniProtKB-SubCell"/>
</dbReference>
<keyword evidence="9" id="KW-1015">Disulfide bond</keyword>